<comment type="function">
    <text evidence="12">Catalyzes the oxidation of 5,10-methylenetetrahydrofolate to 5,10-methenyltetrahydrofolate and then the hydrolysis of 5,10-methenyltetrahydrofolate to 10-formyltetrahydrofolate.</text>
</comment>
<feature type="binding site" evidence="12">
    <location>
        <position position="231"/>
    </location>
    <ligand>
        <name>NADP(+)</name>
        <dbReference type="ChEBI" id="CHEBI:58349"/>
    </ligand>
</feature>
<keyword evidence="8 12" id="KW-0560">Oxidoreductase</keyword>
<name>A0A419T8S1_9FIRM</name>
<dbReference type="EMBL" id="MCIB01000004">
    <property type="protein sequence ID" value="RKD33776.1"/>
    <property type="molecule type" value="Genomic_DNA"/>
</dbReference>
<dbReference type="Proteomes" id="UP000284177">
    <property type="component" value="Unassembled WGS sequence"/>
</dbReference>
<dbReference type="FunFam" id="3.40.50.720:FF:000094">
    <property type="entry name" value="Bifunctional protein FolD"/>
    <property type="match status" value="1"/>
</dbReference>
<accession>A0A419T8S1</accession>
<dbReference type="PANTHER" id="PTHR48099">
    <property type="entry name" value="C-1-TETRAHYDROFOLATE SYNTHASE, CYTOPLASMIC-RELATED"/>
    <property type="match status" value="1"/>
</dbReference>
<dbReference type="GO" id="GO:0000105">
    <property type="term" value="P:L-histidine biosynthetic process"/>
    <property type="evidence" value="ECO:0007669"/>
    <property type="project" value="UniProtKB-KW"/>
</dbReference>
<gene>
    <name evidence="12" type="primary">folD</name>
    <name evidence="15" type="ORF">BET03_08615</name>
</gene>
<dbReference type="UniPathway" id="UPA00193"/>
<keyword evidence="3 12" id="KW-0554">One-carbon metabolism</keyword>
<comment type="similarity">
    <text evidence="12">Belongs to the tetrahydrofolate dehydrogenase/cyclohydrolase family.</text>
</comment>
<evidence type="ECO:0000256" key="1">
    <source>
        <dbReference type="ARBA" id="ARBA00004777"/>
    </source>
</evidence>
<dbReference type="InterPro" id="IPR020631">
    <property type="entry name" value="THF_DH/CycHdrlase_NAD-bd_dom"/>
</dbReference>
<evidence type="ECO:0000256" key="9">
    <source>
        <dbReference type="ARBA" id="ARBA00023102"/>
    </source>
</evidence>
<dbReference type="Pfam" id="PF00763">
    <property type="entry name" value="THF_DHG_CYH"/>
    <property type="match status" value="1"/>
</dbReference>
<dbReference type="RefSeq" id="WP_120167527.1">
    <property type="nucleotide sequence ID" value="NZ_MCIB01000004.1"/>
</dbReference>
<dbReference type="InterPro" id="IPR000672">
    <property type="entry name" value="THF_DH/CycHdrlase"/>
</dbReference>
<evidence type="ECO:0000313" key="16">
    <source>
        <dbReference type="Proteomes" id="UP000284177"/>
    </source>
</evidence>
<keyword evidence="16" id="KW-1185">Reference proteome</keyword>
<keyword evidence="11 12" id="KW-0511">Multifunctional enzyme</keyword>
<feature type="binding site" evidence="12">
    <location>
        <position position="190"/>
    </location>
    <ligand>
        <name>NADP(+)</name>
        <dbReference type="ChEBI" id="CHEBI:58349"/>
    </ligand>
</feature>
<comment type="catalytic activity">
    <reaction evidence="12">
        <text>(6R)-5,10-methylene-5,6,7,8-tetrahydrofolate + NADP(+) = (6R)-5,10-methenyltetrahydrofolate + NADPH</text>
        <dbReference type="Rhea" id="RHEA:22812"/>
        <dbReference type="ChEBI" id="CHEBI:15636"/>
        <dbReference type="ChEBI" id="CHEBI:57455"/>
        <dbReference type="ChEBI" id="CHEBI:57783"/>
        <dbReference type="ChEBI" id="CHEBI:58349"/>
        <dbReference type="EC" id="1.5.1.5"/>
    </reaction>
</comment>
<keyword evidence="5 12" id="KW-0658">Purine biosynthesis</keyword>
<dbReference type="SUPFAM" id="SSF51735">
    <property type="entry name" value="NAD(P)-binding Rossmann-fold domains"/>
    <property type="match status" value="1"/>
</dbReference>
<evidence type="ECO:0000256" key="7">
    <source>
        <dbReference type="ARBA" id="ARBA00022857"/>
    </source>
</evidence>
<evidence type="ECO:0000256" key="10">
    <source>
        <dbReference type="ARBA" id="ARBA00023167"/>
    </source>
</evidence>
<sequence>MGEVIYGKPVADKITETVKKDVEELKNRGIVPKLAIVRVGAKPDDLAYERGALKRCEKVGIEPQVVELPEDISQDDFIKELHKLNDDEMVHGILVFRPLPKHLDESVIKYEIAPEKDVDCFSPVNEGKLYEGDDSGFSPCTPVAVMEILKHYDVKLKGADVTVIGASNVVGKPVALLLLNEAATPTICHIDTKDTAKASRNADILVAACGVPRLVKENFVKDSAVVIDVGINLDENGKLCGDVDFDNVKEKASKITPVPKGVGSVTTSILARHVVKACKMQTEKLAEALV</sequence>
<dbReference type="PANTHER" id="PTHR48099:SF5">
    <property type="entry name" value="C-1-TETRAHYDROFOLATE SYNTHASE, CYTOPLASMIC"/>
    <property type="match status" value="1"/>
</dbReference>
<keyword evidence="9 12" id="KW-0368">Histidine biosynthesis</keyword>
<dbReference type="GO" id="GO:0004477">
    <property type="term" value="F:methenyltetrahydrofolate cyclohydrolase activity"/>
    <property type="evidence" value="ECO:0007669"/>
    <property type="project" value="UniProtKB-UniRule"/>
</dbReference>
<dbReference type="InterPro" id="IPR020630">
    <property type="entry name" value="THF_DH/CycHdrlase_cat_dom"/>
</dbReference>
<dbReference type="EC" id="3.5.4.9" evidence="12"/>
<dbReference type="GO" id="GO:0006164">
    <property type="term" value="P:purine nucleotide biosynthetic process"/>
    <property type="evidence" value="ECO:0007669"/>
    <property type="project" value="UniProtKB-KW"/>
</dbReference>
<dbReference type="PRINTS" id="PR00085">
    <property type="entry name" value="THFDHDRGNASE"/>
</dbReference>
<feature type="binding site" evidence="12">
    <location>
        <begin position="165"/>
        <end position="167"/>
    </location>
    <ligand>
        <name>NADP(+)</name>
        <dbReference type="ChEBI" id="CHEBI:58349"/>
    </ligand>
</feature>
<dbReference type="Gene3D" id="3.40.50.10860">
    <property type="entry name" value="Leucine Dehydrogenase, chain A, domain 1"/>
    <property type="match status" value="1"/>
</dbReference>
<evidence type="ECO:0000256" key="12">
    <source>
        <dbReference type="HAMAP-Rule" id="MF_01576"/>
    </source>
</evidence>
<evidence type="ECO:0000256" key="5">
    <source>
        <dbReference type="ARBA" id="ARBA00022755"/>
    </source>
</evidence>
<evidence type="ECO:0000313" key="15">
    <source>
        <dbReference type="EMBL" id="RKD33776.1"/>
    </source>
</evidence>
<dbReference type="SUPFAM" id="SSF53223">
    <property type="entry name" value="Aminoacid dehydrogenase-like, N-terminal domain"/>
    <property type="match status" value="1"/>
</dbReference>
<evidence type="ECO:0000256" key="3">
    <source>
        <dbReference type="ARBA" id="ARBA00022563"/>
    </source>
</evidence>
<dbReference type="GO" id="GO:0005829">
    <property type="term" value="C:cytosol"/>
    <property type="evidence" value="ECO:0007669"/>
    <property type="project" value="TreeGrafter"/>
</dbReference>
<keyword evidence="10 12" id="KW-0486">Methionine biosynthesis</keyword>
<dbReference type="GO" id="GO:0004488">
    <property type="term" value="F:methylenetetrahydrofolate dehydrogenase (NADP+) activity"/>
    <property type="evidence" value="ECO:0007669"/>
    <property type="project" value="UniProtKB-UniRule"/>
</dbReference>
<keyword evidence="6 12" id="KW-0378">Hydrolase</keyword>
<evidence type="ECO:0000256" key="2">
    <source>
        <dbReference type="ARBA" id="ARBA00011738"/>
    </source>
</evidence>
<dbReference type="GO" id="GO:0035999">
    <property type="term" value="P:tetrahydrofolate interconversion"/>
    <property type="evidence" value="ECO:0007669"/>
    <property type="project" value="UniProtKB-UniRule"/>
</dbReference>
<evidence type="ECO:0000259" key="13">
    <source>
        <dbReference type="Pfam" id="PF00763"/>
    </source>
</evidence>
<dbReference type="OrthoDB" id="9803580at2"/>
<feature type="domain" description="Tetrahydrofolate dehydrogenase/cyclohydrolase NAD(P)-binding" evidence="14">
    <location>
        <begin position="139"/>
        <end position="281"/>
    </location>
</feature>
<dbReference type="Pfam" id="PF02882">
    <property type="entry name" value="THF_DHG_CYH_C"/>
    <property type="match status" value="1"/>
</dbReference>
<feature type="domain" description="Tetrahydrofolate dehydrogenase/cyclohydrolase catalytic" evidence="13">
    <location>
        <begin position="5"/>
        <end position="119"/>
    </location>
</feature>
<dbReference type="EC" id="1.5.1.5" evidence="12"/>
<dbReference type="InterPro" id="IPR046346">
    <property type="entry name" value="Aminoacid_DH-like_N_sf"/>
</dbReference>
<dbReference type="InterPro" id="IPR036291">
    <property type="entry name" value="NAD(P)-bd_dom_sf"/>
</dbReference>
<dbReference type="AlphaFoldDB" id="A0A419T8S1"/>
<evidence type="ECO:0000256" key="4">
    <source>
        <dbReference type="ARBA" id="ARBA00022605"/>
    </source>
</evidence>
<organism evidence="15 16">
    <name type="scientific">Thermohalobacter berrensis</name>
    <dbReference type="NCBI Taxonomy" id="99594"/>
    <lineage>
        <taxon>Bacteria</taxon>
        <taxon>Bacillati</taxon>
        <taxon>Bacillota</taxon>
        <taxon>Tissierellia</taxon>
        <taxon>Tissierellales</taxon>
        <taxon>Thermohalobacteraceae</taxon>
        <taxon>Thermohalobacter</taxon>
    </lineage>
</organism>
<dbReference type="CDD" id="cd01080">
    <property type="entry name" value="NAD_bind_m-THF_DH_Cyclohyd"/>
    <property type="match status" value="1"/>
</dbReference>
<comment type="catalytic activity">
    <reaction evidence="12">
        <text>(6R)-5,10-methenyltetrahydrofolate + H2O = (6R)-10-formyltetrahydrofolate + H(+)</text>
        <dbReference type="Rhea" id="RHEA:23700"/>
        <dbReference type="ChEBI" id="CHEBI:15377"/>
        <dbReference type="ChEBI" id="CHEBI:15378"/>
        <dbReference type="ChEBI" id="CHEBI:57455"/>
        <dbReference type="ChEBI" id="CHEBI:195366"/>
        <dbReference type="EC" id="3.5.4.9"/>
    </reaction>
</comment>
<reference evidence="15 16" key="1">
    <citation type="submission" date="2016-08" db="EMBL/GenBank/DDBJ databases">
        <title>Novel Firmicutes and Novel Genomes.</title>
        <authorList>
            <person name="Poppleton D.I."/>
            <person name="Gribaldo S."/>
        </authorList>
    </citation>
    <scope>NUCLEOTIDE SEQUENCE [LARGE SCALE GENOMIC DNA]</scope>
    <source>
        <strain evidence="15 16">CTT3</strain>
    </source>
</reference>
<dbReference type="HAMAP" id="MF_01576">
    <property type="entry name" value="THF_DHG_CYH"/>
    <property type="match status" value="1"/>
</dbReference>
<keyword evidence="4 12" id="KW-0028">Amino-acid biosynthesis</keyword>
<dbReference type="FunFam" id="3.40.50.10860:FF:000005">
    <property type="entry name" value="C-1-tetrahydrofolate synthase, cytoplasmic, putative"/>
    <property type="match status" value="1"/>
</dbReference>
<evidence type="ECO:0000256" key="8">
    <source>
        <dbReference type="ARBA" id="ARBA00023002"/>
    </source>
</evidence>
<protein>
    <recommendedName>
        <fullName evidence="12">Bifunctional protein FolD</fullName>
    </recommendedName>
    <domain>
        <recommendedName>
            <fullName evidence="12">Methylenetetrahydrofolate dehydrogenase</fullName>
            <ecNumber evidence="12">1.5.1.5</ecNumber>
        </recommendedName>
    </domain>
    <domain>
        <recommendedName>
            <fullName evidence="12">Methenyltetrahydrofolate cyclohydrolase</fullName>
            <ecNumber evidence="12">3.5.4.9</ecNumber>
        </recommendedName>
    </domain>
</protein>
<dbReference type="GO" id="GO:0009086">
    <property type="term" value="P:methionine biosynthetic process"/>
    <property type="evidence" value="ECO:0007669"/>
    <property type="project" value="UniProtKB-KW"/>
</dbReference>
<keyword evidence="7 12" id="KW-0521">NADP</keyword>
<comment type="subunit">
    <text evidence="2 12">Homodimer.</text>
</comment>
<comment type="pathway">
    <text evidence="1 12">One-carbon metabolism; tetrahydrofolate interconversion.</text>
</comment>
<comment type="caution">
    <text evidence="15">The sequence shown here is derived from an EMBL/GenBank/DDBJ whole genome shotgun (WGS) entry which is preliminary data.</text>
</comment>
<proteinExistence type="inferred from homology"/>
<evidence type="ECO:0000259" key="14">
    <source>
        <dbReference type="Pfam" id="PF02882"/>
    </source>
</evidence>
<evidence type="ECO:0000256" key="6">
    <source>
        <dbReference type="ARBA" id="ARBA00022801"/>
    </source>
</evidence>
<dbReference type="Gene3D" id="3.40.50.720">
    <property type="entry name" value="NAD(P)-binding Rossmann-like Domain"/>
    <property type="match status" value="1"/>
</dbReference>
<evidence type="ECO:0000256" key="11">
    <source>
        <dbReference type="ARBA" id="ARBA00023268"/>
    </source>
</evidence>